<protein>
    <submittedName>
        <fullName evidence="1">Uncharacterized protein</fullName>
    </submittedName>
</protein>
<reference evidence="1 2" key="1">
    <citation type="submission" date="2023-11" db="EMBL/GenBank/DDBJ databases">
        <title>Halocaridina rubra genome assembly.</title>
        <authorList>
            <person name="Smith C."/>
        </authorList>
    </citation>
    <scope>NUCLEOTIDE SEQUENCE [LARGE SCALE GENOMIC DNA]</scope>
    <source>
        <strain evidence="1">EP-1</strain>
        <tissue evidence="1">Whole</tissue>
    </source>
</reference>
<dbReference type="Proteomes" id="UP001381693">
    <property type="component" value="Unassembled WGS sequence"/>
</dbReference>
<comment type="caution">
    <text evidence="1">The sequence shown here is derived from an EMBL/GenBank/DDBJ whole genome shotgun (WGS) entry which is preliminary data.</text>
</comment>
<evidence type="ECO:0000313" key="1">
    <source>
        <dbReference type="EMBL" id="KAK7063023.1"/>
    </source>
</evidence>
<sequence>MAECRQCRREQSRPDQVFGDGKQANCQLTKNWLSLVKTLTPRSWCRHVERISHISRVLRSRAAKI</sequence>
<name>A0AAN8ZQV3_HALRR</name>
<evidence type="ECO:0000313" key="2">
    <source>
        <dbReference type="Proteomes" id="UP001381693"/>
    </source>
</evidence>
<feature type="non-terminal residue" evidence="1">
    <location>
        <position position="65"/>
    </location>
</feature>
<proteinExistence type="predicted"/>
<dbReference type="EMBL" id="JAXCGZ010020972">
    <property type="protein sequence ID" value="KAK7063023.1"/>
    <property type="molecule type" value="Genomic_DNA"/>
</dbReference>
<accession>A0AAN8ZQV3</accession>
<organism evidence="1 2">
    <name type="scientific">Halocaridina rubra</name>
    <name type="common">Hawaiian red shrimp</name>
    <dbReference type="NCBI Taxonomy" id="373956"/>
    <lineage>
        <taxon>Eukaryota</taxon>
        <taxon>Metazoa</taxon>
        <taxon>Ecdysozoa</taxon>
        <taxon>Arthropoda</taxon>
        <taxon>Crustacea</taxon>
        <taxon>Multicrustacea</taxon>
        <taxon>Malacostraca</taxon>
        <taxon>Eumalacostraca</taxon>
        <taxon>Eucarida</taxon>
        <taxon>Decapoda</taxon>
        <taxon>Pleocyemata</taxon>
        <taxon>Caridea</taxon>
        <taxon>Atyoidea</taxon>
        <taxon>Atyidae</taxon>
        <taxon>Halocaridina</taxon>
    </lineage>
</organism>
<keyword evidence="2" id="KW-1185">Reference proteome</keyword>
<gene>
    <name evidence="1" type="ORF">SK128_005525</name>
</gene>
<dbReference type="AlphaFoldDB" id="A0AAN8ZQV3"/>